<dbReference type="RefSeq" id="WP_183308389.1">
    <property type="nucleotide sequence ID" value="NZ_JACIEP010000014.1"/>
</dbReference>
<evidence type="ECO:0000313" key="2">
    <source>
        <dbReference type="EMBL" id="MBB4037552.1"/>
    </source>
</evidence>
<reference evidence="2 3" key="1">
    <citation type="submission" date="2020-08" db="EMBL/GenBank/DDBJ databases">
        <title>Genomic Encyclopedia of Type Strains, Phase IV (KMG-IV): sequencing the most valuable type-strain genomes for metagenomic binning, comparative biology and taxonomic classification.</title>
        <authorList>
            <person name="Goeker M."/>
        </authorList>
    </citation>
    <scope>NUCLEOTIDE SEQUENCE [LARGE SCALE GENOMIC DNA]</scope>
    <source>
        <strain evidence="2 3">DSM 104969</strain>
    </source>
</reference>
<evidence type="ECO:0000259" key="1">
    <source>
        <dbReference type="Pfam" id="PF00149"/>
    </source>
</evidence>
<dbReference type="CDD" id="cd07379">
    <property type="entry name" value="MPP_239FB"/>
    <property type="match status" value="1"/>
</dbReference>
<name>A0A840CYQ8_9BACT</name>
<gene>
    <name evidence="2" type="ORF">GGR21_003469</name>
</gene>
<dbReference type="PANTHER" id="PTHR12905">
    <property type="entry name" value="METALLOPHOSPHOESTERASE"/>
    <property type="match status" value="1"/>
</dbReference>
<sequence length="209" mass="24029">MKILFLSDTHGLHQKLGDLPQADILIHSGDISNRGRDAEVEDFIKWFSTLDYHYKIFIAGNHDFYFEGKTVGNIQEMLPQNTYYLCDTGIMIEGLNIWGSPVTPWFFDWAFNRKRGEDITRHWKLIPENTDILITHGPPFGVLDRTEAGVNAGCEDLLTKVNLIKPKYHLFGHIHEGYGMRESSHTTFVNGSILDQNYTIKNQPITFEI</sequence>
<feature type="domain" description="Calcineurin-like phosphoesterase" evidence="1">
    <location>
        <begin position="1"/>
        <end position="176"/>
    </location>
</feature>
<organism evidence="2 3">
    <name type="scientific">Dysgonomonas hofstadii</name>
    <dbReference type="NCBI Taxonomy" id="637886"/>
    <lineage>
        <taxon>Bacteria</taxon>
        <taxon>Pseudomonadati</taxon>
        <taxon>Bacteroidota</taxon>
        <taxon>Bacteroidia</taxon>
        <taxon>Bacteroidales</taxon>
        <taxon>Dysgonomonadaceae</taxon>
        <taxon>Dysgonomonas</taxon>
    </lineage>
</organism>
<keyword evidence="3" id="KW-1185">Reference proteome</keyword>
<proteinExistence type="predicted"/>
<evidence type="ECO:0000313" key="3">
    <source>
        <dbReference type="Proteomes" id="UP000555103"/>
    </source>
</evidence>
<dbReference type="Gene3D" id="3.60.21.10">
    <property type="match status" value="1"/>
</dbReference>
<accession>A0A840CYQ8</accession>
<dbReference type="InterPro" id="IPR004843">
    <property type="entry name" value="Calcineurin-like_PHP"/>
</dbReference>
<dbReference type="AlphaFoldDB" id="A0A840CYQ8"/>
<comment type="caution">
    <text evidence="2">The sequence shown here is derived from an EMBL/GenBank/DDBJ whole genome shotgun (WGS) entry which is preliminary data.</text>
</comment>
<protein>
    <submittedName>
        <fullName evidence="2">Icc-related predicted phosphoesterase</fullName>
    </submittedName>
</protein>
<dbReference type="PANTHER" id="PTHR12905:SF0">
    <property type="entry name" value="CALCINEURIN-LIKE PHOSPHOESTERASE DOMAIN-CONTAINING PROTEIN"/>
    <property type="match status" value="1"/>
</dbReference>
<dbReference type="InterPro" id="IPR029052">
    <property type="entry name" value="Metallo-depent_PP-like"/>
</dbReference>
<dbReference type="GO" id="GO:0016787">
    <property type="term" value="F:hydrolase activity"/>
    <property type="evidence" value="ECO:0007669"/>
    <property type="project" value="InterPro"/>
</dbReference>
<dbReference type="Pfam" id="PF00149">
    <property type="entry name" value="Metallophos"/>
    <property type="match status" value="1"/>
</dbReference>
<dbReference type="InterPro" id="IPR051693">
    <property type="entry name" value="UPF0046_metallophosphoest"/>
</dbReference>
<dbReference type="Proteomes" id="UP000555103">
    <property type="component" value="Unassembled WGS sequence"/>
</dbReference>
<dbReference type="EMBL" id="JACIEP010000014">
    <property type="protein sequence ID" value="MBB4037552.1"/>
    <property type="molecule type" value="Genomic_DNA"/>
</dbReference>
<dbReference type="SUPFAM" id="SSF56300">
    <property type="entry name" value="Metallo-dependent phosphatases"/>
    <property type="match status" value="1"/>
</dbReference>